<proteinExistence type="predicted"/>
<comment type="caution">
    <text evidence="1">The sequence shown here is derived from an EMBL/GenBank/DDBJ whole genome shotgun (WGS) entry which is preliminary data.</text>
</comment>
<name>A0A0G1Q5E1_9BACT</name>
<protein>
    <submittedName>
        <fullName evidence="1">Uncharacterized protein</fullName>
    </submittedName>
</protein>
<dbReference type="STRING" id="1618994.UX57_C0021G0003"/>
<reference evidence="1 2" key="1">
    <citation type="journal article" date="2015" name="Nature">
        <title>rRNA introns, odd ribosomes, and small enigmatic genomes across a large radiation of phyla.</title>
        <authorList>
            <person name="Brown C.T."/>
            <person name="Hug L.A."/>
            <person name="Thomas B.C."/>
            <person name="Sharon I."/>
            <person name="Castelle C.J."/>
            <person name="Singh A."/>
            <person name="Wilkins M.J."/>
            <person name="Williams K.H."/>
            <person name="Banfield J.F."/>
        </authorList>
    </citation>
    <scope>NUCLEOTIDE SEQUENCE [LARGE SCALE GENOMIC DNA]</scope>
</reference>
<organism evidence="1 2">
    <name type="scientific">Candidatus Uhrbacteria bacterium GW2011_GWE2_46_68</name>
    <dbReference type="NCBI Taxonomy" id="1618994"/>
    <lineage>
        <taxon>Bacteria</taxon>
        <taxon>Candidatus Uhriibacteriota</taxon>
    </lineage>
</organism>
<dbReference type="AlphaFoldDB" id="A0A0G1Q5E1"/>
<dbReference type="EMBL" id="LCMS01000021">
    <property type="protein sequence ID" value="KKU40271.1"/>
    <property type="molecule type" value="Genomic_DNA"/>
</dbReference>
<dbReference type="Proteomes" id="UP000034795">
    <property type="component" value="Unassembled WGS sequence"/>
</dbReference>
<gene>
    <name evidence="1" type="ORF">UX57_C0021G0003</name>
</gene>
<evidence type="ECO:0000313" key="2">
    <source>
        <dbReference type="Proteomes" id="UP000034795"/>
    </source>
</evidence>
<sequence>MTPWSFRRPPFLEESYPRETRLMLIPRLLELGFTKEDTRSALKLSHIQVVKDDLCILRDQHTIGPELKPTDLHTRLRRVIALCARLEGLDGMDGFLRSVLIDWMQQFVHEEDNKASFLFPTMLGSKGERDIIPITKVLRFRRRPA</sequence>
<evidence type="ECO:0000313" key="1">
    <source>
        <dbReference type="EMBL" id="KKU40271.1"/>
    </source>
</evidence>
<accession>A0A0G1Q5E1</accession>